<dbReference type="Proteomes" id="UP000199226">
    <property type="component" value="Unassembled WGS sequence"/>
</dbReference>
<proteinExistence type="predicted"/>
<accession>A0A1G9VCI9</accession>
<evidence type="ECO:0000256" key="1">
    <source>
        <dbReference type="SAM" id="SignalP"/>
    </source>
</evidence>
<sequence length="634" mass="70307">MKNKYTGMWMLITVLVMASSCKKFDEINTNPLAASADQVQVDYFINNSIIGSQMDPHIAERVFILYWKTAGHQQMGGGISSGGYNDGWSSDYYSSYMSGWLNAANSAIQVGNDQVAKGTSKLYTKNLIQVARIWRAYLMSELSDNFGPIPINSFQGTNPEFASVKDVYYHLLDELKDATSKLDVTVVNPDAVKKQDPAFQYDYNKWKRYANTLRLRLAMRLSEVDAAKAKTAFEEAASGELLTAADQTFKVAERGGWDALTGVMSREWNAQIMSATYRNLTFNLGGISSATQVSAGIQSFVKPDNYIGLRLQDHFTMKTNDPFAGYWLDGLPSKIDPRAFKAFIIPGDFNNSNFNSYPSWDNTAKTTVRTLTDGTTAIKTIDAKYSWNGFTSGDWGVPGSKNNVRAFNGTMPRTSNEFRTSASSRIFLANWETYFLLAEGAVRGWATPMSAKAAYEAGVKANLDYWGVGAQSTAYLTSTAYNNAGTSVSWDHITEPPATRTMNYKDGLTDVDGTVQIKYPDNTIYKSGAVKNDLLTKIITQKFIAQTPWLPLETWSDHRRLGLPFFENPAVENPLVNLPNLTAGNFMTTSVKNFPQRLRYPSGLKNSNATGYNQAVGFLGGEDGVLTPLWWAKK</sequence>
<name>A0A1G9VCI9_9SPHI</name>
<protein>
    <submittedName>
        <fullName evidence="2">Susd and RagB outer membrane lipoprotein</fullName>
    </submittedName>
</protein>
<dbReference type="AlphaFoldDB" id="A0A1G9VCI9"/>
<dbReference type="RefSeq" id="WP_090705587.1">
    <property type="nucleotide sequence ID" value="NZ_FNHH01000020.1"/>
</dbReference>
<dbReference type="OrthoDB" id="9766256at2"/>
<dbReference type="SUPFAM" id="SSF48452">
    <property type="entry name" value="TPR-like"/>
    <property type="match status" value="1"/>
</dbReference>
<feature type="signal peptide" evidence="1">
    <location>
        <begin position="1"/>
        <end position="18"/>
    </location>
</feature>
<evidence type="ECO:0000313" key="3">
    <source>
        <dbReference type="Proteomes" id="UP000199226"/>
    </source>
</evidence>
<dbReference type="STRING" id="990371.SAMN05421813_12019"/>
<dbReference type="InterPro" id="IPR011990">
    <property type="entry name" value="TPR-like_helical_dom_sf"/>
</dbReference>
<organism evidence="2 3">
    <name type="scientific">Daejeonella rubra</name>
    <dbReference type="NCBI Taxonomy" id="990371"/>
    <lineage>
        <taxon>Bacteria</taxon>
        <taxon>Pseudomonadati</taxon>
        <taxon>Bacteroidota</taxon>
        <taxon>Sphingobacteriia</taxon>
        <taxon>Sphingobacteriales</taxon>
        <taxon>Sphingobacteriaceae</taxon>
        <taxon>Daejeonella</taxon>
    </lineage>
</organism>
<keyword evidence="1" id="KW-0732">Signal</keyword>
<feature type="chain" id="PRO_5011444303" evidence="1">
    <location>
        <begin position="19"/>
        <end position="634"/>
    </location>
</feature>
<dbReference type="PROSITE" id="PS51257">
    <property type="entry name" value="PROKAR_LIPOPROTEIN"/>
    <property type="match status" value="1"/>
</dbReference>
<dbReference type="Gene3D" id="1.25.40.390">
    <property type="match status" value="2"/>
</dbReference>
<reference evidence="3" key="1">
    <citation type="submission" date="2016-10" db="EMBL/GenBank/DDBJ databases">
        <authorList>
            <person name="Varghese N."/>
            <person name="Submissions S."/>
        </authorList>
    </citation>
    <scope>NUCLEOTIDE SEQUENCE [LARGE SCALE GENOMIC DNA]</scope>
    <source>
        <strain evidence="3">DSM 24536</strain>
    </source>
</reference>
<keyword evidence="3" id="KW-1185">Reference proteome</keyword>
<dbReference type="Pfam" id="PF12741">
    <property type="entry name" value="SusD-like"/>
    <property type="match status" value="2"/>
</dbReference>
<dbReference type="InterPro" id="IPR024302">
    <property type="entry name" value="SusD-like"/>
</dbReference>
<keyword evidence="2" id="KW-0449">Lipoprotein</keyword>
<gene>
    <name evidence="2" type="ORF">SAMN05421813_12019</name>
</gene>
<dbReference type="EMBL" id="FNHH01000020">
    <property type="protein sequence ID" value="SDM69790.1"/>
    <property type="molecule type" value="Genomic_DNA"/>
</dbReference>
<evidence type="ECO:0000313" key="2">
    <source>
        <dbReference type="EMBL" id="SDM69790.1"/>
    </source>
</evidence>